<dbReference type="AlphaFoldDB" id="A0A388TIU9"/>
<name>A0A388TIU9_9BACT</name>
<proteinExistence type="predicted"/>
<gene>
    <name evidence="1" type="ORF">NO2_1252</name>
</gene>
<organism evidence="1 2">
    <name type="scientific">Candidatus Termititenax persephonae</name>
    <dbReference type="NCBI Taxonomy" id="2218525"/>
    <lineage>
        <taxon>Bacteria</taxon>
        <taxon>Bacillati</taxon>
        <taxon>Candidatus Margulisiibacteriota</taxon>
        <taxon>Candidatus Termititenacia</taxon>
        <taxon>Candidatus Termititenacales</taxon>
        <taxon>Candidatus Termititenacaceae</taxon>
        <taxon>Candidatus Termititenax</taxon>
    </lineage>
</organism>
<protein>
    <submittedName>
        <fullName evidence="1">Uncharacterized protein</fullName>
    </submittedName>
</protein>
<reference evidence="1 2" key="1">
    <citation type="journal article" date="2019" name="ISME J.">
        <title>Genome analyses of uncultured TG2/ZB3 bacteria in 'Margulisbacteria' specifically attached to ectosymbiotic spirochetes of protists in the termite gut.</title>
        <authorList>
            <person name="Utami Y.D."/>
            <person name="Kuwahara H."/>
            <person name="Igai K."/>
            <person name="Murakami T."/>
            <person name="Sugaya K."/>
            <person name="Morikawa T."/>
            <person name="Nagura Y."/>
            <person name="Yuki M."/>
            <person name="Deevong P."/>
            <person name="Inoue T."/>
            <person name="Kihara K."/>
            <person name="Lo N."/>
            <person name="Yamada A."/>
            <person name="Ohkuma M."/>
            <person name="Hongoh Y."/>
        </authorList>
    </citation>
    <scope>NUCLEOTIDE SEQUENCE [LARGE SCALE GENOMIC DNA]</scope>
    <source>
        <strain evidence="1">NkOx7-02</strain>
    </source>
</reference>
<dbReference type="Proteomes" id="UP000275925">
    <property type="component" value="Unassembled WGS sequence"/>
</dbReference>
<sequence length="191" mass="20614">MKKIIILLCVMSLGFSMIKIQAQTASIGEGFGLGLGLNVIPLLLEAGIEGSTHVRNYNSTGTYEYDQPGGTTVKGETKGTFTTNLHRTGGYLKFSIPGLNLIPFVGIFAYPTLHIGAQEGRIQANGDVRFFGQGEPFDGSLSVRGSYALLGFPSYLAWFYFEPSLGVQHIYIPGKVNLDIVDAQLALGLNF</sequence>
<evidence type="ECO:0000313" key="1">
    <source>
        <dbReference type="EMBL" id="GBR76754.1"/>
    </source>
</evidence>
<accession>A0A388TIU9</accession>
<evidence type="ECO:0000313" key="2">
    <source>
        <dbReference type="Proteomes" id="UP000275925"/>
    </source>
</evidence>
<dbReference type="EMBL" id="BGZO01000046">
    <property type="protein sequence ID" value="GBR76754.1"/>
    <property type="molecule type" value="Genomic_DNA"/>
</dbReference>
<comment type="caution">
    <text evidence="1">The sequence shown here is derived from an EMBL/GenBank/DDBJ whole genome shotgun (WGS) entry which is preliminary data.</text>
</comment>
<keyword evidence="2" id="KW-1185">Reference proteome</keyword>